<dbReference type="GO" id="GO:0016616">
    <property type="term" value="F:oxidoreductase activity, acting on the CH-OH group of donors, NAD or NADP as acceptor"/>
    <property type="evidence" value="ECO:0007669"/>
    <property type="project" value="UniProtKB-ARBA"/>
</dbReference>
<evidence type="ECO:0000313" key="5">
    <source>
        <dbReference type="Proteomes" id="UP000215914"/>
    </source>
</evidence>
<dbReference type="AlphaFoldDB" id="A0A251U6L5"/>
<dbReference type="Pfam" id="PF03446">
    <property type="entry name" value="NAD_binding_2"/>
    <property type="match status" value="1"/>
</dbReference>
<evidence type="ECO:0000313" key="4">
    <source>
        <dbReference type="EMBL" id="OTG18412.1"/>
    </source>
</evidence>
<evidence type="ECO:0000313" key="3">
    <source>
        <dbReference type="EMBL" id="KAF5795157.1"/>
    </source>
</evidence>
<dbReference type="STRING" id="4232.A0A251U6L5"/>
<dbReference type="InterPro" id="IPR036291">
    <property type="entry name" value="NAD(P)-bd_dom_sf"/>
</dbReference>
<reference evidence="4" key="2">
    <citation type="submission" date="2017-02" db="EMBL/GenBank/DDBJ databases">
        <title>Sunflower complete genome.</title>
        <authorList>
            <person name="Langlade N."/>
            <person name="Munos S."/>
        </authorList>
    </citation>
    <scope>NUCLEOTIDE SEQUENCE [LARGE SCALE GENOMIC DNA]</scope>
    <source>
        <tissue evidence="4">Leaves</tissue>
    </source>
</reference>
<keyword evidence="1" id="KW-0472">Membrane</keyword>
<reference evidence="3" key="3">
    <citation type="submission" date="2020-06" db="EMBL/GenBank/DDBJ databases">
        <title>Helianthus annuus Genome sequencing and assembly Release 2.</title>
        <authorList>
            <person name="Gouzy J."/>
            <person name="Langlade N."/>
            <person name="Munos S."/>
        </authorList>
    </citation>
    <scope>NUCLEOTIDE SEQUENCE</scope>
    <source>
        <tissue evidence="3">Leaves</tissue>
    </source>
</reference>
<dbReference type="InterPro" id="IPR006115">
    <property type="entry name" value="6PGDH_NADP-bd"/>
</dbReference>
<dbReference type="EMBL" id="MNCJ02000323">
    <property type="protein sequence ID" value="KAF5795157.1"/>
    <property type="molecule type" value="Genomic_DNA"/>
</dbReference>
<reference evidence="3 5" key="1">
    <citation type="journal article" date="2017" name="Nature">
        <title>The sunflower genome provides insights into oil metabolism, flowering and Asterid evolution.</title>
        <authorList>
            <person name="Badouin H."/>
            <person name="Gouzy J."/>
            <person name="Grassa C.J."/>
            <person name="Murat F."/>
            <person name="Staton S.E."/>
            <person name="Cottret L."/>
            <person name="Lelandais-Briere C."/>
            <person name="Owens G.L."/>
            <person name="Carrere S."/>
            <person name="Mayjonade B."/>
            <person name="Legrand L."/>
            <person name="Gill N."/>
            <person name="Kane N.C."/>
            <person name="Bowers J.E."/>
            <person name="Hubner S."/>
            <person name="Bellec A."/>
            <person name="Berard A."/>
            <person name="Berges H."/>
            <person name="Blanchet N."/>
            <person name="Boniface M.C."/>
            <person name="Brunel D."/>
            <person name="Catrice O."/>
            <person name="Chaidir N."/>
            <person name="Claudel C."/>
            <person name="Donnadieu C."/>
            <person name="Faraut T."/>
            <person name="Fievet G."/>
            <person name="Helmstetter N."/>
            <person name="King M."/>
            <person name="Knapp S.J."/>
            <person name="Lai Z."/>
            <person name="Le Paslier M.C."/>
            <person name="Lippi Y."/>
            <person name="Lorenzon L."/>
            <person name="Mandel J.R."/>
            <person name="Marage G."/>
            <person name="Marchand G."/>
            <person name="Marquand E."/>
            <person name="Bret-Mestries E."/>
            <person name="Morien E."/>
            <person name="Nambeesan S."/>
            <person name="Nguyen T."/>
            <person name="Pegot-Espagnet P."/>
            <person name="Pouilly N."/>
            <person name="Raftis F."/>
            <person name="Sallet E."/>
            <person name="Schiex T."/>
            <person name="Thomas J."/>
            <person name="Vandecasteele C."/>
            <person name="Vares D."/>
            <person name="Vear F."/>
            <person name="Vautrin S."/>
            <person name="Crespi M."/>
            <person name="Mangin B."/>
            <person name="Burke J.M."/>
            <person name="Salse J."/>
            <person name="Munos S."/>
            <person name="Vincourt P."/>
            <person name="Rieseberg L.H."/>
            <person name="Langlade N.B."/>
        </authorList>
    </citation>
    <scope>NUCLEOTIDE SEQUENCE [LARGE SCALE GENOMIC DNA]</scope>
    <source>
        <strain evidence="5">cv. SF193</strain>
        <tissue evidence="3">Leaves</tissue>
    </source>
</reference>
<accession>A0A251U6L5</accession>
<evidence type="ECO:0000256" key="1">
    <source>
        <dbReference type="SAM" id="Phobius"/>
    </source>
</evidence>
<dbReference type="Gene3D" id="3.40.50.720">
    <property type="entry name" value="NAD(P)-binding Rossmann-like Domain"/>
    <property type="match status" value="1"/>
</dbReference>
<keyword evidence="1" id="KW-0812">Transmembrane</keyword>
<dbReference type="EMBL" id="CM007897">
    <property type="protein sequence ID" value="OTG18412.1"/>
    <property type="molecule type" value="Genomic_DNA"/>
</dbReference>
<proteinExistence type="predicted"/>
<dbReference type="OrthoDB" id="48988at2759"/>
<dbReference type="GO" id="GO:0050661">
    <property type="term" value="F:NADP binding"/>
    <property type="evidence" value="ECO:0007669"/>
    <property type="project" value="InterPro"/>
</dbReference>
<keyword evidence="5" id="KW-1185">Reference proteome</keyword>
<name>A0A251U6L5_HELAN</name>
<feature type="transmembrane region" description="Helical" evidence="1">
    <location>
        <begin position="21"/>
        <end position="44"/>
    </location>
</feature>
<protein>
    <submittedName>
        <fullName evidence="3">6-phosphogluconate dehydrogenase, NADP-binding, NAD(P)-binding domain superfamily</fullName>
    </submittedName>
    <submittedName>
        <fullName evidence="4">Putative NAD(P)-binding domain-containing protein</fullName>
    </submittedName>
</protein>
<feature type="domain" description="6-phosphogluconate dehydrogenase NADP-binding" evidence="2">
    <location>
        <begin position="67"/>
        <end position="119"/>
    </location>
</feature>
<organism evidence="4 5">
    <name type="scientific">Helianthus annuus</name>
    <name type="common">Common sunflower</name>
    <dbReference type="NCBI Taxonomy" id="4232"/>
    <lineage>
        <taxon>Eukaryota</taxon>
        <taxon>Viridiplantae</taxon>
        <taxon>Streptophyta</taxon>
        <taxon>Embryophyta</taxon>
        <taxon>Tracheophyta</taxon>
        <taxon>Spermatophyta</taxon>
        <taxon>Magnoliopsida</taxon>
        <taxon>eudicotyledons</taxon>
        <taxon>Gunneridae</taxon>
        <taxon>Pentapetalae</taxon>
        <taxon>asterids</taxon>
        <taxon>campanulids</taxon>
        <taxon>Asterales</taxon>
        <taxon>Asteraceae</taxon>
        <taxon>Asteroideae</taxon>
        <taxon>Heliantheae alliance</taxon>
        <taxon>Heliantheae</taxon>
        <taxon>Helianthus</taxon>
    </lineage>
</organism>
<keyword evidence="1" id="KW-1133">Transmembrane helix</keyword>
<dbReference type="Gramene" id="mRNA:HanXRQr2_Chr08g0336401">
    <property type="protein sequence ID" value="mRNA:HanXRQr2_Chr08g0336401"/>
    <property type="gene ID" value="HanXRQr2_Chr08g0336401"/>
</dbReference>
<gene>
    <name evidence="4" type="ORF">HannXRQ_Chr08g0222811</name>
    <name evidence="3" type="ORF">HanXRQr2_Chr08g0336401</name>
</gene>
<dbReference type="SUPFAM" id="SSF51735">
    <property type="entry name" value="NAD(P)-binding Rossmann-fold domains"/>
    <property type="match status" value="1"/>
</dbReference>
<sequence length="161" mass="17617">MRTGRQQVTLRDLVDEAKKRNVFLFVCSVGLSYLMSWLQIIWMVCRKSDFTFISFRIHRLIVSPKSYYEKKGLKLIDSPLSCGVKRASEGSLTIMESCADEALEHAGSVLSALSEKLYVIKGGCGAGVHIAYAAEAMALIWSSIHYKNGPPLAATAVAGIG</sequence>
<dbReference type="InParanoid" id="A0A251U6L5"/>
<dbReference type="Proteomes" id="UP000215914">
    <property type="component" value="Chromosome 8"/>
</dbReference>
<evidence type="ECO:0000259" key="2">
    <source>
        <dbReference type="Pfam" id="PF03446"/>
    </source>
</evidence>